<dbReference type="GO" id="GO:0003756">
    <property type="term" value="F:protein disulfide isomerase activity"/>
    <property type="evidence" value="ECO:0007669"/>
    <property type="project" value="TreeGrafter"/>
</dbReference>
<dbReference type="PANTHER" id="PTHR22897">
    <property type="entry name" value="QUIESCIN Q6-RELATED SULFHYDRYL OXIDASE"/>
    <property type="match status" value="1"/>
</dbReference>
<keyword evidence="2 7" id="KW-0285">Flavoprotein</keyword>
<evidence type="ECO:0000256" key="4">
    <source>
        <dbReference type="ARBA" id="ARBA00022827"/>
    </source>
</evidence>
<dbReference type="InterPro" id="IPR039798">
    <property type="entry name" value="Sulfhydryl_oxidase"/>
</dbReference>
<comment type="cofactor">
    <cofactor evidence="1 7">
        <name>FAD</name>
        <dbReference type="ChEBI" id="CHEBI:57692"/>
    </cofactor>
</comment>
<proteinExistence type="predicted"/>
<evidence type="ECO:0000256" key="2">
    <source>
        <dbReference type="ARBA" id="ARBA00022630"/>
    </source>
</evidence>
<protein>
    <recommendedName>
        <fullName evidence="7">Sulfhydryl oxidase</fullName>
        <ecNumber evidence="7">1.8.3.2</ecNumber>
    </recommendedName>
</protein>
<dbReference type="EMBL" id="AHKC01008073">
    <property type="protein sequence ID" value="EKF37982.1"/>
    <property type="molecule type" value="Genomic_DNA"/>
</dbReference>
<accession>K2PA60</accession>
<dbReference type="Pfam" id="PF04777">
    <property type="entry name" value="Evr1_Alr"/>
    <property type="match status" value="1"/>
</dbReference>
<dbReference type="Gene3D" id="1.20.120.310">
    <property type="entry name" value="ERV/ALR sulfhydryl oxidase domain"/>
    <property type="match status" value="1"/>
</dbReference>
<keyword evidence="5 7" id="KW-0560">Oxidoreductase</keyword>
<dbReference type="InterPro" id="IPR036774">
    <property type="entry name" value="ERV/ALR_sulphydryl_oxid_sf"/>
</dbReference>
<feature type="non-terminal residue" evidence="9">
    <location>
        <position position="262"/>
    </location>
</feature>
<evidence type="ECO:0000256" key="1">
    <source>
        <dbReference type="ARBA" id="ARBA00001974"/>
    </source>
</evidence>
<feature type="domain" description="ERV/ALR sulfhydryl oxidase" evidence="8">
    <location>
        <begin position="163"/>
        <end position="255"/>
    </location>
</feature>
<dbReference type="GO" id="GO:0000139">
    <property type="term" value="C:Golgi membrane"/>
    <property type="evidence" value="ECO:0007669"/>
    <property type="project" value="TreeGrafter"/>
</dbReference>
<dbReference type="InterPro" id="IPR053995">
    <property type="entry name" value="QSOX_pErv"/>
</dbReference>
<keyword evidence="4 7" id="KW-0274">FAD</keyword>
<dbReference type="PANTHER" id="PTHR22897:SF8">
    <property type="entry name" value="SULFHYDRYL OXIDASE"/>
    <property type="match status" value="1"/>
</dbReference>
<keyword evidence="3" id="KW-0732">Signal</keyword>
<evidence type="ECO:0000256" key="6">
    <source>
        <dbReference type="ARBA" id="ARBA00023157"/>
    </source>
</evidence>
<dbReference type="GO" id="GO:0006457">
    <property type="term" value="P:protein folding"/>
    <property type="evidence" value="ECO:0007669"/>
    <property type="project" value="TreeGrafter"/>
</dbReference>
<evidence type="ECO:0000256" key="3">
    <source>
        <dbReference type="ARBA" id="ARBA00022729"/>
    </source>
</evidence>
<keyword evidence="10" id="KW-1185">Reference proteome</keyword>
<dbReference type="EC" id="1.8.3.2" evidence="7"/>
<evidence type="ECO:0000256" key="7">
    <source>
        <dbReference type="RuleBase" id="RU371123"/>
    </source>
</evidence>
<dbReference type="PROSITE" id="PS51324">
    <property type="entry name" value="ERV_ALR"/>
    <property type="match status" value="1"/>
</dbReference>
<dbReference type="GO" id="GO:0005615">
    <property type="term" value="C:extracellular space"/>
    <property type="evidence" value="ECO:0007669"/>
    <property type="project" value="TreeGrafter"/>
</dbReference>
<dbReference type="InterPro" id="IPR017905">
    <property type="entry name" value="ERV/ALR_sulphydryl_oxidase"/>
</dbReference>
<gene>
    <name evidence="9" type="ORF">MOQ_001813</name>
</gene>
<keyword evidence="6" id="KW-1015">Disulfide bond</keyword>
<dbReference type="OrthoDB" id="59470at2759"/>
<dbReference type="Proteomes" id="UP000007350">
    <property type="component" value="Unassembled WGS sequence"/>
</dbReference>
<dbReference type="Pfam" id="PF22220">
    <property type="entry name" value="QSOX_pErv"/>
    <property type="match status" value="1"/>
</dbReference>
<sequence length="262" mass="29829">MKEVVIRSSIRDLSKFRAELQGILKETMHIDESMMQRCVRMRRSLQAEKRARRRGGPSSTEPFVETRQLYPTDIAGAFFLTMWHEVSLVGLDSPGPLRAVKRFLSMVEAALPGLRAGALLEAVAELENGTHFSVESWQEAVLAARIPYYGAPNEVEWRTCKGSSQSYRGFPCGMWLLYHSITANFDADGDISPLEAIQDYVRHFFSCEECRQHFLEFNFTREDDPVLQLWQAHNSVNARLAPVKEGADPFVPKRQFPDAEIC</sequence>
<comment type="catalytic activity">
    <reaction evidence="7">
        <text>2 R'C(R)SH + O2 = R'C(R)S-S(R)CR' + H2O2</text>
        <dbReference type="Rhea" id="RHEA:17357"/>
        <dbReference type="ChEBI" id="CHEBI:15379"/>
        <dbReference type="ChEBI" id="CHEBI:16240"/>
        <dbReference type="ChEBI" id="CHEBI:16520"/>
        <dbReference type="ChEBI" id="CHEBI:17412"/>
        <dbReference type="EC" id="1.8.3.2"/>
    </reaction>
</comment>
<name>K2PA60_TRYCR</name>
<comment type="caution">
    <text evidence="9">The sequence shown here is derived from an EMBL/GenBank/DDBJ whole genome shotgun (WGS) entry which is preliminary data.</text>
</comment>
<evidence type="ECO:0000313" key="9">
    <source>
        <dbReference type="EMBL" id="EKF37982.1"/>
    </source>
</evidence>
<reference evidence="9 10" key="1">
    <citation type="journal article" date="2012" name="BMC Genomics">
        <title>Comparative genomic analysis of human infective Trypanosoma cruzi lineages with the bat-restricted subspecies T. cruzi marinkellei.</title>
        <authorList>
            <person name="Franzen O."/>
            <person name="Talavera-Lopez C."/>
            <person name="Ochaya S."/>
            <person name="Butler C.E."/>
            <person name="Messenger L.A."/>
            <person name="Lewis M.D."/>
            <person name="Llewellyn M.S."/>
            <person name="Marinkelle C.J."/>
            <person name="Tyler K.M."/>
            <person name="Miles M.A."/>
            <person name="Andersson B."/>
        </authorList>
    </citation>
    <scope>NUCLEOTIDE SEQUENCE [LARGE SCALE GENOMIC DNA]</scope>
    <source>
        <strain evidence="9 10">B7</strain>
    </source>
</reference>
<organism evidence="9 10">
    <name type="scientific">Trypanosoma cruzi marinkellei</name>
    <dbReference type="NCBI Taxonomy" id="85056"/>
    <lineage>
        <taxon>Eukaryota</taxon>
        <taxon>Discoba</taxon>
        <taxon>Euglenozoa</taxon>
        <taxon>Kinetoplastea</taxon>
        <taxon>Metakinetoplastina</taxon>
        <taxon>Trypanosomatida</taxon>
        <taxon>Trypanosomatidae</taxon>
        <taxon>Trypanosoma</taxon>
        <taxon>Schizotrypanum</taxon>
    </lineage>
</organism>
<evidence type="ECO:0000256" key="5">
    <source>
        <dbReference type="ARBA" id="ARBA00023002"/>
    </source>
</evidence>
<dbReference type="AlphaFoldDB" id="K2PA60"/>
<evidence type="ECO:0000313" key="10">
    <source>
        <dbReference type="Proteomes" id="UP000007350"/>
    </source>
</evidence>
<dbReference type="SUPFAM" id="SSF69000">
    <property type="entry name" value="FAD-dependent thiol oxidase"/>
    <property type="match status" value="1"/>
</dbReference>
<dbReference type="GO" id="GO:0016971">
    <property type="term" value="F:flavin-dependent sulfhydryl oxidase activity"/>
    <property type="evidence" value="ECO:0007669"/>
    <property type="project" value="InterPro"/>
</dbReference>
<evidence type="ECO:0000259" key="8">
    <source>
        <dbReference type="PROSITE" id="PS51324"/>
    </source>
</evidence>